<dbReference type="Proteomes" id="UP000055048">
    <property type="component" value="Unassembled WGS sequence"/>
</dbReference>
<evidence type="ECO:0000313" key="1">
    <source>
        <dbReference type="EMBL" id="KRX39585.1"/>
    </source>
</evidence>
<dbReference type="OrthoDB" id="10325732at2759"/>
<proteinExistence type="predicted"/>
<name>A0A0V0TL21_9BILA</name>
<reference evidence="1 2" key="1">
    <citation type="submission" date="2015-01" db="EMBL/GenBank/DDBJ databases">
        <title>Evolution of Trichinella species and genotypes.</title>
        <authorList>
            <person name="Korhonen P.K."/>
            <person name="Edoardo P."/>
            <person name="Giuseppe L.R."/>
            <person name="Gasser R.B."/>
        </authorList>
    </citation>
    <scope>NUCLEOTIDE SEQUENCE [LARGE SCALE GENOMIC DNA]</scope>
    <source>
        <strain evidence="1">ISS417</strain>
    </source>
</reference>
<comment type="caution">
    <text evidence="1">The sequence shown here is derived from an EMBL/GenBank/DDBJ whole genome shotgun (WGS) entry which is preliminary data.</text>
</comment>
<gene>
    <name evidence="1" type="ORF">T05_9706</name>
</gene>
<organism evidence="1 2">
    <name type="scientific">Trichinella murrelli</name>
    <dbReference type="NCBI Taxonomy" id="144512"/>
    <lineage>
        <taxon>Eukaryota</taxon>
        <taxon>Metazoa</taxon>
        <taxon>Ecdysozoa</taxon>
        <taxon>Nematoda</taxon>
        <taxon>Enoplea</taxon>
        <taxon>Dorylaimia</taxon>
        <taxon>Trichinellida</taxon>
        <taxon>Trichinellidae</taxon>
        <taxon>Trichinella</taxon>
    </lineage>
</organism>
<dbReference type="AlphaFoldDB" id="A0A0V0TL21"/>
<keyword evidence="2" id="KW-1185">Reference proteome</keyword>
<protein>
    <submittedName>
        <fullName evidence="1">Uncharacterized protein</fullName>
    </submittedName>
</protein>
<accession>A0A0V0TL21</accession>
<sequence length="268" mass="30237">MNQFSRKRSYPSLLDSVVLSCSFAHAAVPTVQMVVDPLRHTMNVPKLNFCGRKPLLLEILEQGFQLTRRPNIYDFKTSGYKNRKQITPDQLRRQVLPLWNGVLKYSAIRGQIFPNSQTIYDRQQFTPQEHMKDPAAWPEVVGISSNGCNTLCSGPAPTFENARQLLGWWRHCLPAHQCIGIYSAALCMLTGSHDLCGIKAMLLRHFVHAAVPPLHMVVGFTQPHHAHFKVKYWPPKAASAGSTRTRLELTSQHLGLPPFLACLLHNLI</sequence>
<dbReference type="EMBL" id="JYDJ01000228">
    <property type="protein sequence ID" value="KRX39585.1"/>
    <property type="molecule type" value="Genomic_DNA"/>
</dbReference>
<evidence type="ECO:0000313" key="2">
    <source>
        <dbReference type="Proteomes" id="UP000055048"/>
    </source>
</evidence>